<feature type="transmembrane region" description="Helical" evidence="1">
    <location>
        <begin position="102"/>
        <end position="126"/>
    </location>
</feature>
<sequence length="239" mass="26077">MASSANSDRRSLPISFLVRAAARSPTVFVGRVTHPASSFIGIGYASDSMTKHAQVASRLLKAIPRNYLKVSIAFASAGVALQPIPATPAISAHYQVSEPASYFVSGACLGLTSIEVSATLLSLLTFKHQEYEKRSKIQKKKSQVLSIIRIVECALIHKTLDRSDIFAAAKNAKCAHLQCLIRPQASRHYCNRFGARSENGIRSLHKKRDGSTLRTHSRFTRVPLLASHDLGNLILAIKT</sequence>
<dbReference type="EMBL" id="KZ613470">
    <property type="protein sequence ID" value="PMD25455.1"/>
    <property type="molecule type" value="Genomic_DNA"/>
</dbReference>
<keyword evidence="1" id="KW-1133">Transmembrane helix</keyword>
<evidence type="ECO:0000313" key="3">
    <source>
        <dbReference type="Proteomes" id="UP000235672"/>
    </source>
</evidence>
<dbReference type="AlphaFoldDB" id="A0A2J6QGQ6"/>
<accession>A0A2J6QGQ6</accession>
<dbReference type="Proteomes" id="UP000235672">
    <property type="component" value="Unassembled WGS sequence"/>
</dbReference>
<proteinExistence type="predicted"/>
<protein>
    <submittedName>
        <fullName evidence="2">Uncharacterized protein</fullName>
    </submittedName>
</protein>
<keyword evidence="1" id="KW-0812">Transmembrane</keyword>
<feature type="transmembrane region" description="Helical" evidence="1">
    <location>
        <begin position="67"/>
        <end position="90"/>
    </location>
</feature>
<organism evidence="2 3">
    <name type="scientific">Hyaloscypha hepaticicola</name>
    <dbReference type="NCBI Taxonomy" id="2082293"/>
    <lineage>
        <taxon>Eukaryota</taxon>
        <taxon>Fungi</taxon>
        <taxon>Dikarya</taxon>
        <taxon>Ascomycota</taxon>
        <taxon>Pezizomycotina</taxon>
        <taxon>Leotiomycetes</taxon>
        <taxon>Helotiales</taxon>
        <taxon>Hyaloscyphaceae</taxon>
        <taxon>Hyaloscypha</taxon>
    </lineage>
</organism>
<evidence type="ECO:0000313" key="2">
    <source>
        <dbReference type="EMBL" id="PMD25455.1"/>
    </source>
</evidence>
<evidence type="ECO:0000256" key="1">
    <source>
        <dbReference type="SAM" id="Phobius"/>
    </source>
</evidence>
<reference evidence="2 3" key="1">
    <citation type="submission" date="2016-05" db="EMBL/GenBank/DDBJ databases">
        <title>A degradative enzymes factory behind the ericoid mycorrhizal symbiosis.</title>
        <authorList>
            <consortium name="DOE Joint Genome Institute"/>
            <person name="Martino E."/>
            <person name="Morin E."/>
            <person name="Grelet G."/>
            <person name="Kuo A."/>
            <person name="Kohler A."/>
            <person name="Daghino S."/>
            <person name="Barry K."/>
            <person name="Choi C."/>
            <person name="Cichocki N."/>
            <person name="Clum A."/>
            <person name="Copeland A."/>
            <person name="Hainaut M."/>
            <person name="Haridas S."/>
            <person name="Labutti K."/>
            <person name="Lindquist E."/>
            <person name="Lipzen A."/>
            <person name="Khouja H.-R."/>
            <person name="Murat C."/>
            <person name="Ohm R."/>
            <person name="Olson A."/>
            <person name="Spatafora J."/>
            <person name="Veneault-Fourrey C."/>
            <person name="Henrissat B."/>
            <person name="Grigoriev I."/>
            <person name="Martin F."/>
            <person name="Perotto S."/>
        </authorList>
    </citation>
    <scope>NUCLEOTIDE SEQUENCE [LARGE SCALE GENOMIC DNA]</scope>
    <source>
        <strain evidence="2 3">UAMH 7357</strain>
    </source>
</reference>
<keyword evidence="3" id="KW-1185">Reference proteome</keyword>
<name>A0A2J6QGQ6_9HELO</name>
<keyword evidence="1" id="KW-0472">Membrane</keyword>
<gene>
    <name evidence="2" type="ORF">NA56DRAFT_699382</name>
</gene>